<evidence type="ECO:0000259" key="2">
    <source>
        <dbReference type="Pfam" id="PF02437"/>
    </source>
</evidence>
<dbReference type="InterPro" id="IPR052119">
    <property type="entry name" value="ElonginBC-PRC2_ViralRestrict"/>
</dbReference>
<organism evidence="3 4">
    <name type="scientific">Geotrypetes seraphini</name>
    <name type="common">Gaboon caecilian</name>
    <name type="synonym">Caecilia seraphini</name>
    <dbReference type="NCBI Taxonomy" id="260995"/>
    <lineage>
        <taxon>Eukaryota</taxon>
        <taxon>Metazoa</taxon>
        <taxon>Chordata</taxon>
        <taxon>Craniata</taxon>
        <taxon>Vertebrata</taxon>
        <taxon>Euteleostomi</taxon>
        <taxon>Amphibia</taxon>
        <taxon>Gymnophiona</taxon>
        <taxon>Geotrypetes</taxon>
    </lineage>
</organism>
<name>A0A6P8P1C3_GEOSA</name>
<feature type="compositionally biased region" description="Low complexity" evidence="1">
    <location>
        <begin position="165"/>
        <end position="186"/>
    </location>
</feature>
<dbReference type="InterPro" id="IPR009061">
    <property type="entry name" value="DNA-bd_dom_put_sf"/>
</dbReference>
<dbReference type="Proteomes" id="UP000515159">
    <property type="component" value="Chromosome 13"/>
</dbReference>
<feature type="compositionally biased region" description="Basic and acidic residues" evidence="1">
    <location>
        <begin position="409"/>
        <end position="423"/>
    </location>
</feature>
<reference evidence="4" key="1">
    <citation type="submission" date="2025-08" db="UniProtKB">
        <authorList>
            <consortium name="RefSeq"/>
        </authorList>
    </citation>
    <scope>IDENTIFICATION</scope>
</reference>
<feature type="domain" description="SKI/SNO/DAC" evidence="2">
    <location>
        <begin position="13"/>
        <end position="98"/>
    </location>
</feature>
<dbReference type="Pfam" id="PF15223">
    <property type="entry name" value="EPOP"/>
    <property type="match status" value="1"/>
</dbReference>
<dbReference type="KEGG" id="gsh:117347685"/>
<sequence length="513" mass="55478">MAVSGDFRVGYQEIEGISLGYLQVNGRQMFALAQVLSDLFKDIPRTTISKKMETLKIKSRRCDLRELRTLKSMRSVPSRAVQCSLIAKEDLQVLCAFCRGLSPGAPPGPFPKAAPAEAHQGVRINASPVPRRRGHCHRAAAPAFPFLESPPRRQRLLPAAQRGYSSDSDSSWDASSSSESSGPKAGPGSGSEEDGSCSSASESESSGDSVQSIRYRQAALPGFLQPRAPEQRDPGLLLLSQQFWAPSQGVPDQRYAEWRKARKGCAEPGPPLKPSQPRSPSGTGDGRKSEGLKPQEAAASPSSSPVQPPAPEMPPGSPICTASASQQQDSVEPRREHFDRLIRQSKLWCYAKGFSVDGKTLGLGLYKKSRRRCKTAEYKPAKSKRAAGKAFKGSGSARNSKRRPLSKATEAERQQSSCKERAQKRERKNARKGATNSNALAAPVKKVFSLIANFPCTPSLVVGEDGDLCPAYSLGAAKSSTVGKTHPIWRWQLGGNAIPVPPSLKFRSYPLED</sequence>
<proteinExistence type="predicted"/>
<feature type="compositionally biased region" description="Low complexity" evidence="1">
    <location>
        <begin position="294"/>
        <end position="305"/>
    </location>
</feature>
<dbReference type="CTD" id="100170841"/>
<gene>
    <name evidence="4" type="primary">EPOP</name>
</gene>
<dbReference type="InParanoid" id="A0A6P8P1C3"/>
<evidence type="ECO:0000256" key="1">
    <source>
        <dbReference type="SAM" id="MobiDB-lite"/>
    </source>
</evidence>
<evidence type="ECO:0000313" key="4">
    <source>
        <dbReference type="RefSeq" id="XP_033774810.1"/>
    </source>
</evidence>
<feature type="region of interest" description="Disordered" evidence="1">
    <location>
        <begin position="374"/>
        <end position="437"/>
    </location>
</feature>
<dbReference type="InterPro" id="IPR037000">
    <property type="entry name" value="Ski_DNA-bd_sf"/>
</dbReference>
<feature type="compositionally biased region" description="Pro residues" evidence="1">
    <location>
        <begin position="306"/>
        <end position="317"/>
    </location>
</feature>
<dbReference type="GeneID" id="117347685"/>
<dbReference type="OrthoDB" id="10014624at2759"/>
<dbReference type="PANTHER" id="PTHR23187">
    <property type="entry name" value="FLJ44216 PROTEIN-RELATED"/>
    <property type="match status" value="1"/>
</dbReference>
<dbReference type="SUPFAM" id="SSF46955">
    <property type="entry name" value="Putative DNA-binding domain"/>
    <property type="match status" value="1"/>
</dbReference>
<dbReference type="InterPro" id="IPR027971">
    <property type="entry name" value="EPOP"/>
</dbReference>
<dbReference type="Pfam" id="PF02437">
    <property type="entry name" value="Ski_Sno_DHD"/>
    <property type="match status" value="1"/>
</dbReference>
<feature type="region of interest" description="Disordered" evidence="1">
    <location>
        <begin position="159"/>
        <end position="214"/>
    </location>
</feature>
<dbReference type="RefSeq" id="XP_033774810.1">
    <property type="nucleotide sequence ID" value="XM_033918919.1"/>
</dbReference>
<evidence type="ECO:0000313" key="3">
    <source>
        <dbReference type="Proteomes" id="UP000515159"/>
    </source>
</evidence>
<protein>
    <submittedName>
        <fullName evidence="4">Elongin BC and Polycomb repressive complex 2-associated protein</fullName>
    </submittedName>
</protein>
<keyword evidence="3" id="KW-1185">Reference proteome</keyword>
<dbReference type="InterPro" id="IPR003380">
    <property type="entry name" value="SKI/SNO/DAC"/>
</dbReference>
<dbReference type="Gene3D" id="3.10.260.20">
    <property type="entry name" value="Ski"/>
    <property type="match status" value="1"/>
</dbReference>
<feature type="region of interest" description="Disordered" evidence="1">
    <location>
        <begin position="243"/>
        <end position="337"/>
    </location>
</feature>
<feature type="compositionally biased region" description="Low complexity" evidence="1">
    <location>
        <begin position="196"/>
        <end position="209"/>
    </location>
</feature>
<feature type="compositionally biased region" description="Low complexity" evidence="1">
    <location>
        <begin position="388"/>
        <end position="398"/>
    </location>
</feature>
<dbReference type="AlphaFoldDB" id="A0A6P8P1C3"/>
<accession>A0A6P8P1C3</accession>
<dbReference type="PANTHER" id="PTHR23187:SF1">
    <property type="entry name" value="ELONGIN BC AND POLYCOMB REPRESSIVE COMPLEX 2-ASSOCIATED PROTEIN"/>
    <property type="match status" value="1"/>
</dbReference>
<feature type="compositionally biased region" description="Polar residues" evidence="1">
    <location>
        <begin position="320"/>
        <end position="330"/>
    </location>
</feature>